<proteinExistence type="inferred from homology"/>
<evidence type="ECO:0000256" key="2">
    <source>
        <dbReference type="SAM" id="SignalP"/>
    </source>
</evidence>
<dbReference type="PIRSF" id="PIRSF029681">
    <property type="entry name" value="PagL"/>
    <property type="match status" value="1"/>
</dbReference>
<comment type="subunit">
    <text evidence="1">Homodimer.</text>
</comment>
<dbReference type="RefSeq" id="WP_110329743.1">
    <property type="nucleotide sequence ID" value="NZ_JBBBEG010000038.1"/>
</dbReference>
<keyword evidence="1" id="KW-0472">Membrane</keyword>
<comment type="function">
    <text evidence="1">Has lipid A 3-O-deacylase activity. Hydrolyzes the ester bond at the 3 position of lipid A, a bioactive component of lipopolysaccharide (LPS), thereby releasing the primary fatty acyl moiety.</text>
</comment>
<dbReference type="InterPro" id="IPR018550">
    <property type="entry name" value="Lipid-A_deacylase-rel"/>
</dbReference>
<dbReference type="EMBL" id="QJJV01000039">
    <property type="protein sequence ID" value="PXX05883.1"/>
    <property type="molecule type" value="Genomic_DNA"/>
</dbReference>
<dbReference type="Proteomes" id="UP000247515">
    <property type="component" value="Unassembled WGS sequence"/>
</dbReference>
<gene>
    <name evidence="3" type="ORF">C7400_13946</name>
</gene>
<accession>A0ABX5MCG9</accession>
<keyword evidence="1" id="KW-0998">Cell outer membrane</keyword>
<evidence type="ECO:0000256" key="1">
    <source>
        <dbReference type="PIRNR" id="PIRNR029681"/>
    </source>
</evidence>
<dbReference type="EC" id="3.1.1.77" evidence="1"/>
<feature type="chain" id="PRO_5047073352" description="Lipid A deacylase" evidence="2">
    <location>
        <begin position="31"/>
        <end position="188"/>
    </location>
</feature>
<reference evidence="3 4" key="1">
    <citation type="submission" date="2018-05" db="EMBL/GenBank/DDBJ databases">
        <title>Genomic Encyclopedia of Type Strains, Phase IV (KMG-V): Genome sequencing to study the core and pangenomes of soil and plant-associated prokaryotes.</title>
        <authorList>
            <person name="Whitman W."/>
        </authorList>
    </citation>
    <scope>NUCLEOTIDE SEQUENCE [LARGE SCALE GENOMIC DNA]</scope>
    <source>
        <strain evidence="3 4">SIr-6563</strain>
    </source>
</reference>
<sequence length="188" mass="21167">MTVKKSVRAIRNLQAFFAALLAVSTSPVHAEQFGVQIGPGVADHDVKKLDLGLIWDPGLQWWHFAGFHFTLVGEFHTAYWHLTETAASQPQIWEFGVTPVFRIIKDTGLIRPFFEAGVGVRLLSHVYLTPDRTMSSAFQFADMVGIGAQFGEHQNYQAGLRFQHISNADIKTPNPGLNFSWVYVQYNF</sequence>
<evidence type="ECO:0000313" key="3">
    <source>
        <dbReference type="EMBL" id="PXX05883.1"/>
    </source>
</evidence>
<protein>
    <recommendedName>
        <fullName evidence="1">Lipid A deacylase</fullName>
        <ecNumber evidence="1">3.1.1.77</ecNumber>
    </recommendedName>
    <alternativeName>
        <fullName evidence="1">LPS 3-O-deacylase</fullName>
    </alternativeName>
    <alternativeName>
        <fullName evidence="1">Outer membrane enzyme</fullName>
    </alternativeName>
</protein>
<dbReference type="SUPFAM" id="SSF56925">
    <property type="entry name" value="OMPA-like"/>
    <property type="match status" value="1"/>
</dbReference>
<comment type="caution">
    <text evidence="3">The sequence shown here is derived from an EMBL/GenBank/DDBJ whole genome shotgun (WGS) entry which is preliminary data.</text>
</comment>
<keyword evidence="1" id="KW-0378">Hydrolase</keyword>
<name>A0ABX5MCG9_9BURK</name>
<comment type="subcellular location">
    <subcellularLocation>
        <location evidence="1">Cell outer membrane</location>
        <topology evidence="1">Multi-pass membrane protein</topology>
    </subcellularLocation>
</comment>
<dbReference type="Pfam" id="PF09411">
    <property type="entry name" value="PagL"/>
    <property type="match status" value="1"/>
</dbReference>
<dbReference type="Gene3D" id="2.40.160.20">
    <property type="match status" value="1"/>
</dbReference>
<keyword evidence="2" id="KW-0732">Signal</keyword>
<keyword evidence="4" id="KW-1185">Reference proteome</keyword>
<evidence type="ECO:0000313" key="4">
    <source>
        <dbReference type="Proteomes" id="UP000247515"/>
    </source>
</evidence>
<comment type="similarity">
    <text evidence="1">Belongs to the PagL family.</text>
</comment>
<dbReference type="InterPro" id="IPR011250">
    <property type="entry name" value="OMP/PagP_B-barrel"/>
</dbReference>
<comment type="catalytic activity">
    <reaction evidence="1">
        <text>a 3-(acyloxy)acyl derivative of bacterial toxin + H2O = a 3-hydroxyacyl derivative of bacterial toxin + a fatty acid + H(+)</text>
        <dbReference type="Rhea" id="RHEA:12032"/>
        <dbReference type="ChEBI" id="CHEBI:15377"/>
        <dbReference type="ChEBI" id="CHEBI:15378"/>
        <dbReference type="ChEBI" id="CHEBI:28868"/>
        <dbReference type="ChEBI" id="CHEBI:136853"/>
        <dbReference type="ChEBI" id="CHEBI:140675"/>
        <dbReference type="EC" id="3.1.1.77"/>
    </reaction>
</comment>
<feature type="signal peptide" evidence="2">
    <location>
        <begin position="1"/>
        <end position="30"/>
    </location>
</feature>
<organism evidence="3 4">
    <name type="scientific">Paraburkholderia tropica</name>
    <dbReference type="NCBI Taxonomy" id="92647"/>
    <lineage>
        <taxon>Bacteria</taxon>
        <taxon>Pseudomonadati</taxon>
        <taxon>Pseudomonadota</taxon>
        <taxon>Betaproteobacteria</taxon>
        <taxon>Burkholderiales</taxon>
        <taxon>Burkholderiaceae</taxon>
        <taxon>Paraburkholderia</taxon>
    </lineage>
</organism>